<dbReference type="KEGG" id="lamb:KBB96_07850"/>
<dbReference type="AlphaFoldDB" id="A0A975PGP8"/>
<evidence type="ECO:0000313" key="2">
    <source>
        <dbReference type="EMBL" id="QUE52795.1"/>
    </source>
</evidence>
<sequence length="360" mass="39936">MSLEPEGAQTDGLEKWTYAVASQVSIVPDTGMSGVVGDMILSKKTENPELHFVTPKKTIEIPDDYVILKAVGLNADEITANDPRQIVEWDGGEEVAGEPLKRKFKRDAISRQIGEIRIKNDGSSVVKINVWTVWVTGACVLGNVIPVEDADVTSMSVSAVTTWKVYPENIITDQDIPDLTGVNITLPPGYSKKHIVSNQPLSGGVNKKWDASRQIRIKVLNPNGYSKAQLPEVDGALFDDQPKAEDTPEQFPDSSSIEGNDDSNPDDEFNNPYDENGVGRLASSDNPTHLMMNTTGAVGDVFEMRDHFKEFVRLEIAKKWYRVSDPLEWRVHFKMKKEKNGDTESWKNNASDKALNNDGF</sequence>
<keyword evidence="3" id="KW-1185">Reference proteome</keyword>
<accession>A0A975PGP8</accession>
<gene>
    <name evidence="2" type="ORF">KBB96_07850</name>
</gene>
<evidence type="ECO:0000256" key="1">
    <source>
        <dbReference type="SAM" id="MobiDB-lite"/>
    </source>
</evidence>
<dbReference type="EMBL" id="CP073100">
    <property type="protein sequence ID" value="QUE52795.1"/>
    <property type="molecule type" value="Genomic_DNA"/>
</dbReference>
<proteinExistence type="predicted"/>
<name>A0A975PGP8_9BACT</name>
<dbReference type="RefSeq" id="WP_211634102.1">
    <property type="nucleotide sequence ID" value="NZ_CP073100.1"/>
</dbReference>
<feature type="region of interest" description="Disordered" evidence="1">
    <location>
        <begin position="338"/>
        <end position="360"/>
    </location>
</feature>
<reference evidence="2" key="1">
    <citation type="submission" date="2021-04" db="EMBL/GenBank/DDBJ databases">
        <title>Luteolibacter sp. 32A isolated from the skin of an Anderson's salamander (Ambystoma andersonii).</title>
        <authorList>
            <person name="Spergser J."/>
            <person name="Busse H.-J."/>
        </authorList>
    </citation>
    <scope>NUCLEOTIDE SEQUENCE</scope>
    <source>
        <strain evidence="2">32A</strain>
    </source>
</reference>
<evidence type="ECO:0000313" key="3">
    <source>
        <dbReference type="Proteomes" id="UP000676169"/>
    </source>
</evidence>
<protein>
    <submittedName>
        <fullName evidence="2">Uncharacterized protein</fullName>
    </submittedName>
</protein>
<feature type="compositionally biased region" description="Acidic residues" evidence="1">
    <location>
        <begin position="259"/>
        <end position="269"/>
    </location>
</feature>
<feature type="region of interest" description="Disordered" evidence="1">
    <location>
        <begin position="238"/>
        <end position="288"/>
    </location>
</feature>
<organism evidence="2 3">
    <name type="scientific">Luteolibacter ambystomatis</name>
    <dbReference type="NCBI Taxonomy" id="2824561"/>
    <lineage>
        <taxon>Bacteria</taxon>
        <taxon>Pseudomonadati</taxon>
        <taxon>Verrucomicrobiota</taxon>
        <taxon>Verrucomicrobiia</taxon>
        <taxon>Verrucomicrobiales</taxon>
        <taxon>Verrucomicrobiaceae</taxon>
        <taxon>Luteolibacter</taxon>
    </lineage>
</organism>
<dbReference type="Proteomes" id="UP000676169">
    <property type="component" value="Chromosome"/>
</dbReference>